<dbReference type="Pfam" id="PF00010">
    <property type="entry name" value="HLH"/>
    <property type="match status" value="1"/>
</dbReference>
<name>A0AAN6JWF2_9PEZI</name>
<evidence type="ECO:0000313" key="4">
    <source>
        <dbReference type="Proteomes" id="UP001175353"/>
    </source>
</evidence>
<accession>A0AAN6JWF2</accession>
<organism evidence="3 4">
    <name type="scientific">Friedmanniomyces endolithicus</name>
    <dbReference type="NCBI Taxonomy" id="329885"/>
    <lineage>
        <taxon>Eukaryota</taxon>
        <taxon>Fungi</taxon>
        <taxon>Dikarya</taxon>
        <taxon>Ascomycota</taxon>
        <taxon>Pezizomycotina</taxon>
        <taxon>Dothideomycetes</taxon>
        <taxon>Dothideomycetidae</taxon>
        <taxon>Mycosphaerellales</taxon>
        <taxon>Teratosphaeriaceae</taxon>
        <taxon>Friedmanniomyces</taxon>
    </lineage>
</organism>
<evidence type="ECO:0000313" key="3">
    <source>
        <dbReference type="EMBL" id="KAK0950540.1"/>
    </source>
</evidence>
<dbReference type="PANTHER" id="PTHR47336">
    <property type="entry name" value="TRANSCRIPTION FACTOR HMS1-RELATED"/>
    <property type="match status" value="1"/>
</dbReference>
<dbReference type="GO" id="GO:0046983">
    <property type="term" value="F:protein dimerization activity"/>
    <property type="evidence" value="ECO:0007669"/>
    <property type="project" value="InterPro"/>
</dbReference>
<feature type="region of interest" description="Disordered" evidence="1">
    <location>
        <begin position="41"/>
        <end position="74"/>
    </location>
</feature>
<dbReference type="InterPro" id="IPR052099">
    <property type="entry name" value="Regulatory_TF_Diverse"/>
</dbReference>
<reference evidence="3" key="1">
    <citation type="submission" date="2023-06" db="EMBL/GenBank/DDBJ databases">
        <title>Black Yeasts Isolated from many extreme environments.</title>
        <authorList>
            <person name="Coleine C."/>
            <person name="Stajich J.E."/>
            <person name="Selbmann L."/>
        </authorList>
    </citation>
    <scope>NUCLEOTIDE SEQUENCE</scope>
    <source>
        <strain evidence="3">CCFEE 5200</strain>
    </source>
</reference>
<dbReference type="PANTHER" id="PTHR47336:SF2">
    <property type="entry name" value="TRANSCRIPTION FACTOR HMS1-RELATED"/>
    <property type="match status" value="1"/>
</dbReference>
<dbReference type="AlphaFoldDB" id="A0AAN6JWF2"/>
<feature type="compositionally biased region" description="Polar residues" evidence="1">
    <location>
        <begin position="48"/>
        <end position="62"/>
    </location>
</feature>
<dbReference type="PROSITE" id="PS50888">
    <property type="entry name" value="BHLH"/>
    <property type="match status" value="1"/>
</dbReference>
<dbReference type="Gene3D" id="4.10.280.10">
    <property type="entry name" value="Helix-loop-helix DNA-binding domain"/>
    <property type="match status" value="1"/>
</dbReference>
<dbReference type="SMART" id="SM00353">
    <property type="entry name" value="HLH"/>
    <property type="match status" value="1"/>
</dbReference>
<sequence length="187" mass="20924">MLPFHLNRACHFLPTAVPAAHDAEDIDSAFRQQGVANTAQADLEETPQPLSDLNDVQTSTKRVPTGELARPKARRMPHSLIERRYRDNLNHQIEVLRNELPTFKSIITCTAEIEDATALAGKWPSKAVVIAAAIQYIAQLELERGQANAQNSLLCEQVEGLQRLVRCDDCSIVKYLEAIQPRVLFDQ</sequence>
<comment type="caution">
    <text evidence="3">The sequence shown here is derived from an EMBL/GenBank/DDBJ whole genome shotgun (WGS) entry which is preliminary data.</text>
</comment>
<dbReference type="InterPro" id="IPR011598">
    <property type="entry name" value="bHLH_dom"/>
</dbReference>
<dbReference type="EMBL" id="JAUJLE010000816">
    <property type="protein sequence ID" value="KAK0950540.1"/>
    <property type="molecule type" value="Genomic_DNA"/>
</dbReference>
<proteinExistence type="predicted"/>
<protein>
    <recommendedName>
        <fullName evidence="2">BHLH domain-containing protein</fullName>
    </recommendedName>
</protein>
<evidence type="ECO:0000259" key="2">
    <source>
        <dbReference type="PROSITE" id="PS50888"/>
    </source>
</evidence>
<keyword evidence="4" id="KW-1185">Reference proteome</keyword>
<feature type="domain" description="BHLH" evidence="2">
    <location>
        <begin position="73"/>
        <end position="140"/>
    </location>
</feature>
<dbReference type="Proteomes" id="UP001175353">
    <property type="component" value="Unassembled WGS sequence"/>
</dbReference>
<dbReference type="InterPro" id="IPR036638">
    <property type="entry name" value="HLH_DNA-bd_sf"/>
</dbReference>
<gene>
    <name evidence="3" type="ORF">LTR91_025589</name>
</gene>
<evidence type="ECO:0000256" key="1">
    <source>
        <dbReference type="SAM" id="MobiDB-lite"/>
    </source>
</evidence>
<dbReference type="SUPFAM" id="SSF47459">
    <property type="entry name" value="HLH, helix-loop-helix DNA-binding domain"/>
    <property type="match status" value="1"/>
</dbReference>